<dbReference type="AlphaFoldDB" id="A0AAP4VI12"/>
<dbReference type="EMBL" id="JAUJQS010000011">
    <property type="protein sequence ID" value="MDN7566220.1"/>
    <property type="molecule type" value="Genomic_DNA"/>
</dbReference>
<sequence length="101" mass="11342">MDEVGYVVVSPRGLGKEGIMDDEVCTTHTHVARLRVMKTMCGRYRGIVHLHHIGEDPGSSEQHDTEEDFATDVEARDAARALARTLLEEQIQGHEKTQRTD</sequence>
<proteinExistence type="predicted"/>
<protein>
    <submittedName>
        <fullName evidence="1">Uncharacterized protein</fullName>
    </submittedName>
</protein>
<gene>
    <name evidence="1" type="ORF">QZM56_17055</name>
</gene>
<evidence type="ECO:0000313" key="2">
    <source>
        <dbReference type="Proteomes" id="UP001172109"/>
    </source>
</evidence>
<name>A0AAP4VI12_9BURK</name>
<dbReference type="Proteomes" id="UP001172109">
    <property type="component" value="Unassembled WGS sequence"/>
</dbReference>
<evidence type="ECO:0000313" key="1">
    <source>
        <dbReference type="EMBL" id="MDN7566220.1"/>
    </source>
</evidence>
<comment type="caution">
    <text evidence="1">The sequence shown here is derived from an EMBL/GenBank/DDBJ whole genome shotgun (WGS) entry which is preliminary data.</text>
</comment>
<dbReference type="RefSeq" id="WP_224755783.1">
    <property type="nucleotide sequence ID" value="NZ_CADEUY010000004.1"/>
</dbReference>
<accession>A0AAP4VI12</accession>
<reference evidence="1" key="1">
    <citation type="submission" date="2023-07" db="EMBL/GenBank/DDBJ databases">
        <title>A collection of bacterial strains from the Burkholderia cepacia Research Laboratory and Repository.</title>
        <authorList>
            <person name="Lipuma J."/>
            <person name="Spilker T."/>
            <person name="Caverly L."/>
        </authorList>
    </citation>
    <scope>NUCLEOTIDE SEQUENCE</scope>
    <source>
        <strain evidence="1">AU44979</strain>
    </source>
</reference>
<organism evidence="1 2">
    <name type="scientific">Burkholderia contaminans</name>
    <dbReference type="NCBI Taxonomy" id="488447"/>
    <lineage>
        <taxon>Bacteria</taxon>
        <taxon>Pseudomonadati</taxon>
        <taxon>Pseudomonadota</taxon>
        <taxon>Betaproteobacteria</taxon>
        <taxon>Burkholderiales</taxon>
        <taxon>Burkholderiaceae</taxon>
        <taxon>Burkholderia</taxon>
        <taxon>Burkholderia cepacia complex</taxon>
    </lineage>
</organism>